<evidence type="ECO:0000256" key="9">
    <source>
        <dbReference type="RuleBase" id="RU363032"/>
    </source>
</evidence>
<comment type="subcellular location">
    <subcellularLocation>
        <location evidence="1 9">Cell membrane</location>
        <topology evidence="1 9">Multi-pass membrane protein</topology>
    </subcellularLocation>
</comment>
<keyword evidence="5" id="KW-0571">Peptide transport</keyword>
<dbReference type="SUPFAM" id="SSF161098">
    <property type="entry name" value="MetI-like"/>
    <property type="match status" value="1"/>
</dbReference>
<keyword evidence="8 9" id="KW-0472">Membrane</keyword>
<organism evidence="11 12">
    <name type="scientific">Martelella alba</name>
    <dbReference type="NCBI Taxonomy" id="2590451"/>
    <lineage>
        <taxon>Bacteria</taxon>
        <taxon>Pseudomonadati</taxon>
        <taxon>Pseudomonadota</taxon>
        <taxon>Alphaproteobacteria</taxon>
        <taxon>Hyphomicrobiales</taxon>
        <taxon>Aurantimonadaceae</taxon>
        <taxon>Martelella</taxon>
    </lineage>
</organism>
<dbReference type="RefSeq" id="WP_141148384.1">
    <property type="nucleotide sequence ID" value="NZ_VHLG01000003.1"/>
</dbReference>
<dbReference type="Gene3D" id="1.10.3720.10">
    <property type="entry name" value="MetI-like"/>
    <property type="match status" value="1"/>
</dbReference>
<dbReference type="InterPro" id="IPR050366">
    <property type="entry name" value="BP-dependent_transpt_permease"/>
</dbReference>
<sequence length="308" mass="32603">MSQSSHIPTGLPEESDKATLSAIVEAALPKTRLLRFPEASIFEVLSAIFLIILVLAAAFVNFIPGLVSPIFPYGDFSQPPSLTLNGLLGTDEIGRSILSRVIWGARASLTIVLFATLLSACCGLMLGLLAGYYRGIVERIVDLYANTMSSLPSILVVLAFVAVTGSSVMTITLVLGILDIGTYARVAKGGVISQSSRDYVLAARAMGASDRRILMKEILPNLVPALTAIMPTLMAGLIVTEGSLSFLGYGIPAPAPSWGGMIAASTDLISRFPLLILGPILAIVLTVYALNTVGDYFARRLNSRDRSA</sequence>
<accession>A0A506UF95</accession>
<evidence type="ECO:0000313" key="11">
    <source>
        <dbReference type="EMBL" id="TPW31615.1"/>
    </source>
</evidence>
<proteinExistence type="inferred from homology"/>
<dbReference type="GO" id="GO:0015833">
    <property type="term" value="P:peptide transport"/>
    <property type="evidence" value="ECO:0007669"/>
    <property type="project" value="UniProtKB-KW"/>
</dbReference>
<dbReference type="EMBL" id="VHLG01000003">
    <property type="protein sequence ID" value="TPW31615.1"/>
    <property type="molecule type" value="Genomic_DNA"/>
</dbReference>
<dbReference type="Pfam" id="PF00528">
    <property type="entry name" value="BPD_transp_1"/>
    <property type="match status" value="1"/>
</dbReference>
<name>A0A506UF95_9HYPH</name>
<dbReference type="GO" id="GO:0005886">
    <property type="term" value="C:plasma membrane"/>
    <property type="evidence" value="ECO:0007669"/>
    <property type="project" value="UniProtKB-SubCell"/>
</dbReference>
<evidence type="ECO:0000256" key="3">
    <source>
        <dbReference type="ARBA" id="ARBA00022475"/>
    </source>
</evidence>
<protein>
    <submittedName>
        <fullName evidence="11">ABC transporter permease</fullName>
    </submittedName>
</protein>
<reference evidence="11 12" key="1">
    <citation type="submission" date="2019-06" db="EMBL/GenBank/DDBJ databases">
        <authorList>
            <person name="Li M."/>
        </authorList>
    </citation>
    <scope>NUCLEOTIDE SEQUENCE [LARGE SCALE GENOMIC DNA]</scope>
    <source>
        <strain evidence="11 12">BGMRC2036</strain>
    </source>
</reference>
<evidence type="ECO:0000256" key="6">
    <source>
        <dbReference type="ARBA" id="ARBA00022927"/>
    </source>
</evidence>
<evidence type="ECO:0000256" key="2">
    <source>
        <dbReference type="ARBA" id="ARBA00022448"/>
    </source>
</evidence>
<feature type="transmembrane region" description="Helical" evidence="9">
    <location>
        <begin position="109"/>
        <end position="133"/>
    </location>
</feature>
<dbReference type="InterPro" id="IPR035906">
    <property type="entry name" value="MetI-like_sf"/>
</dbReference>
<dbReference type="GO" id="GO:0015031">
    <property type="term" value="P:protein transport"/>
    <property type="evidence" value="ECO:0007669"/>
    <property type="project" value="UniProtKB-KW"/>
</dbReference>
<dbReference type="PROSITE" id="PS50928">
    <property type="entry name" value="ABC_TM1"/>
    <property type="match status" value="1"/>
</dbReference>
<evidence type="ECO:0000259" key="10">
    <source>
        <dbReference type="PROSITE" id="PS50928"/>
    </source>
</evidence>
<comment type="similarity">
    <text evidence="9">Belongs to the binding-protein-dependent transport system permease family.</text>
</comment>
<evidence type="ECO:0000313" key="12">
    <source>
        <dbReference type="Proteomes" id="UP000318801"/>
    </source>
</evidence>
<dbReference type="GO" id="GO:0055085">
    <property type="term" value="P:transmembrane transport"/>
    <property type="evidence" value="ECO:0007669"/>
    <property type="project" value="InterPro"/>
</dbReference>
<dbReference type="InterPro" id="IPR000515">
    <property type="entry name" value="MetI-like"/>
</dbReference>
<comment type="caution">
    <text evidence="11">The sequence shown here is derived from an EMBL/GenBank/DDBJ whole genome shotgun (WGS) entry which is preliminary data.</text>
</comment>
<dbReference type="PANTHER" id="PTHR43386:SF1">
    <property type="entry name" value="D,D-DIPEPTIDE TRANSPORT SYSTEM PERMEASE PROTEIN DDPC-RELATED"/>
    <property type="match status" value="1"/>
</dbReference>
<feature type="domain" description="ABC transmembrane type-1" evidence="10">
    <location>
        <begin position="105"/>
        <end position="294"/>
    </location>
</feature>
<evidence type="ECO:0000256" key="1">
    <source>
        <dbReference type="ARBA" id="ARBA00004651"/>
    </source>
</evidence>
<evidence type="ECO:0000256" key="8">
    <source>
        <dbReference type="ARBA" id="ARBA00023136"/>
    </source>
</evidence>
<keyword evidence="6" id="KW-0653">Protein transport</keyword>
<dbReference type="OrthoDB" id="7265679at2"/>
<evidence type="ECO:0000256" key="4">
    <source>
        <dbReference type="ARBA" id="ARBA00022692"/>
    </source>
</evidence>
<feature type="transmembrane region" description="Helical" evidence="9">
    <location>
        <begin position="274"/>
        <end position="298"/>
    </location>
</feature>
<feature type="transmembrane region" description="Helical" evidence="9">
    <location>
        <begin position="153"/>
        <end position="178"/>
    </location>
</feature>
<dbReference type="PANTHER" id="PTHR43386">
    <property type="entry name" value="OLIGOPEPTIDE TRANSPORT SYSTEM PERMEASE PROTEIN APPC"/>
    <property type="match status" value="1"/>
</dbReference>
<evidence type="ECO:0000256" key="7">
    <source>
        <dbReference type="ARBA" id="ARBA00022989"/>
    </source>
</evidence>
<keyword evidence="2 9" id="KW-0813">Transport</keyword>
<dbReference type="Proteomes" id="UP000318801">
    <property type="component" value="Unassembled WGS sequence"/>
</dbReference>
<dbReference type="CDD" id="cd06261">
    <property type="entry name" value="TM_PBP2"/>
    <property type="match status" value="1"/>
</dbReference>
<evidence type="ECO:0000256" key="5">
    <source>
        <dbReference type="ARBA" id="ARBA00022856"/>
    </source>
</evidence>
<keyword evidence="12" id="KW-1185">Reference proteome</keyword>
<gene>
    <name evidence="11" type="ORF">FJU08_07660</name>
</gene>
<feature type="transmembrane region" description="Helical" evidence="9">
    <location>
        <begin position="218"/>
        <end position="239"/>
    </location>
</feature>
<feature type="transmembrane region" description="Helical" evidence="9">
    <location>
        <begin position="41"/>
        <end position="63"/>
    </location>
</feature>
<dbReference type="AlphaFoldDB" id="A0A506UF95"/>
<keyword evidence="4 9" id="KW-0812">Transmembrane</keyword>
<keyword evidence="3" id="KW-1003">Cell membrane</keyword>
<keyword evidence="7 9" id="KW-1133">Transmembrane helix</keyword>